<dbReference type="Pfam" id="PF00580">
    <property type="entry name" value="UvrD-helicase"/>
    <property type="match status" value="1"/>
</dbReference>
<name>A0A1J4SDM0_9BACT</name>
<dbReference type="GO" id="GO:0043138">
    <property type="term" value="F:3'-5' DNA helicase activity"/>
    <property type="evidence" value="ECO:0007669"/>
    <property type="project" value="UniProtKB-EC"/>
</dbReference>
<sequence>GTEETKLFDRFLDSFLSLEARRSWQPKKIIQENVNNLRKEESIHGLKFAEFHSGIEGKEEILKIFEKEKQGVTDKRMLKAIDNTVQTGELEKMKSWIGKLSHATQRKIEEYFYNIASLKFNSYIAILDRVRSELEEIKRRKRIIFMDELSLRLDEFIEREGVVPEIYFMLGDIIYHYLIDEFQDTNKIQWDNLKPLVENSLSQGGSLFYVGDKKQALYRFRGGDVSLFDKVKDDFLSVKGPKEPDTLNNNFRSRRNIVKFNNKIFNPENLKKISGLDEKAINVYKNSRQEVSRMRNPEGGFVRVKKIEGENLDEKLENLRNEMLSNLENIISRHNYEDIAVLVKHQEDVRNVTHWLTEKNYPVASEVTMDLRKNSFINEIVSFLRFLNFPADNLSFSSFISGEIFARASGFDRKEMFSFLQDNRERKTLLYIIFRDKYEKLWIEYIEPFFKKVGFLPLYDLVFEIFKVYSLIEKFPENEAFFMRLLEIIKEREDEGENSLQSFLDFWNEGESEAFQLVLPEHINAIKVSTVHKAKGLSFAVVLVAFITREKNINWFITEKDRKLMLKHITKTGNYPFSPRLEKIYDTEEKLGILDDLNSLYVALTRVEDEMFIFMPSDSDFAGLFEEEEEEEEEEETGKLPEVAEKVGKKSFVIAEETVQVPAPRVEEVPVSFQVALAFPHWSEKICREKIDTGTFIDSKRRKMIERGNFIHYILSVINKVEGDVGNLIDEKVDFSKEEKGFNGDTGEIKELLHRIFSIDEVREWFSFDGVNEKEVVGNPPSCFRSSREPTFGKKAGGGQTNLMRIDRFIMTPDKIYIIEYKTGEEYSGQISTPKVATCDSLRREEHLKQVSNYINTVREIYPEKKIEGYLLYVDEMKVIKV</sequence>
<accession>A0A1J4SDM0</accession>
<dbReference type="EMBL" id="MNUO01000100">
    <property type="protein sequence ID" value="OIN96349.1"/>
    <property type="molecule type" value="Genomic_DNA"/>
</dbReference>
<evidence type="ECO:0000259" key="12">
    <source>
        <dbReference type="PROSITE" id="PS51217"/>
    </source>
</evidence>
<dbReference type="InterPro" id="IPR000212">
    <property type="entry name" value="DNA_helicase_UvrD/REP"/>
</dbReference>
<dbReference type="Gene3D" id="1.10.3170.10">
    <property type="entry name" value="Recbcd, chain B, domain 2"/>
    <property type="match status" value="1"/>
</dbReference>
<evidence type="ECO:0000313" key="14">
    <source>
        <dbReference type="Proteomes" id="UP000182278"/>
    </source>
</evidence>
<dbReference type="PROSITE" id="PS51198">
    <property type="entry name" value="UVRD_HELICASE_ATP_BIND"/>
    <property type="match status" value="1"/>
</dbReference>
<keyword evidence="10" id="KW-0175">Coiled coil</keyword>
<keyword evidence="3 9" id="KW-0347">Helicase</keyword>
<dbReference type="PANTHER" id="PTHR11070:SF2">
    <property type="entry name" value="ATP-DEPENDENT DNA HELICASE SRS2"/>
    <property type="match status" value="1"/>
</dbReference>
<reference evidence="13 14" key="1">
    <citation type="journal article" date="2016" name="Environ. Microbiol.">
        <title>Genomic resolution of a cold subsurface aquifer community provides metabolic insights for novel microbes adapted to high CO concentrations.</title>
        <authorList>
            <person name="Probst A.J."/>
            <person name="Castelle C.J."/>
            <person name="Singh A."/>
            <person name="Brown C.T."/>
            <person name="Anantharaman K."/>
            <person name="Sharon I."/>
            <person name="Hug L.A."/>
            <person name="Burstein D."/>
            <person name="Emerson J.B."/>
            <person name="Thomas B.C."/>
            <person name="Banfield J.F."/>
        </authorList>
    </citation>
    <scope>NUCLEOTIDE SEQUENCE [LARGE SCALE GENOMIC DNA]</scope>
    <source>
        <strain evidence="13">CG1_02_38_46</strain>
    </source>
</reference>
<evidence type="ECO:0000256" key="10">
    <source>
        <dbReference type="SAM" id="Coils"/>
    </source>
</evidence>
<protein>
    <recommendedName>
        <fullName evidence="7">DNA 3'-5' helicase</fullName>
        <ecNumber evidence="7">5.6.2.4</ecNumber>
    </recommendedName>
</protein>
<evidence type="ECO:0000256" key="1">
    <source>
        <dbReference type="ARBA" id="ARBA00022741"/>
    </source>
</evidence>
<evidence type="ECO:0000259" key="11">
    <source>
        <dbReference type="PROSITE" id="PS51198"/>
    </source>
</evidence>
<dbReference type="Gene3D" id="3.40.50.300">
    <property type="entry name" value="P-loop containing nucleotide triphosphate hydrolases"/>
    <property type="match status" value="3"/>
</dbReference>
<feature type="domain" description="UvrD-like helicase C-terminal" evidence="12">
    <location>
        <begin position="271"/>
        <end position="536"/>
    </location>
</feature>
<dbReference type="GO" id="GO:0005524">
    <property type="term" value="F:ATP binding"/>
    <property type="evidence" value="ECO:0007669"/>
    <property type="project" value="UniProtKB-UniRule"/>
</dbReference>
<evidence type="ECO:0000313" key="13">
    <source>
        <dbReference type="EMBL" id="OIN96349.1"/>
    </source>
</evidence>
<dbReference type="PANTHER" id="PTHR11070">
    <property type="entry name" value="UVRD / RECB / PCRA DNA HELICASE FAMILY MEMBER"/>
    <property type="match status" value="1"/>
</dbReference>
<keyword evidence="2 9" id="KW-0378">Hydrolase</keyword>
<keyword evidence="1 9" id="KW-0547">Nucleotide-binding</keyword>
<comment type="catalytic activity">
    <reaction evidence="8">
        <text>ATP + H2O = ADP + phosphate + H(+)</text>
        <dbReference type="Rhea" id="RHEA:13065"/>
        <dbReference type="ChEBI" id="CHEBI:15377"/>
        <dbReference type="ChEBI" id="CHEBI:15378"/>
        <dbReference type="ChEBI" id="CHEBI:30616"/>
        <dbReference type="ChEBI" id="CHEBI:43474"/>
        <dbReference type="ChEBI" id="CHEBI:456216"/>
        <dbReference type="EC" id="5.6.2.4"/>
    </reaction>
</comment>
<dbReference type="AlphaFoldDB" id="A0A1J4SDM0"/>
<dbReference type="InterPro" id="IPR027417">
    <property type="entry name" value="P-loop_NTPase"/>
</dbReference>
<evidence type="ECO:0000256" key="3">
    <source>
        <dbReference type="ARBA" id="ARBA00022806"/>
    </source>
</evidence>
<dbReference type="EC" id="5.6.2.4" evidence="7"/>
<proteinExistence type="predicted"/>
<dbReference type="InterPro" id="IPR014016">
    <property type="entry name" value="UvrD-like_ATP-bd"/>
</dbReference>
<organism evidence="13 14">
    <name type="scientific">Candidatus Desantisbacteria bacterium CG1_02_38_46</name>
    <dbReference type="NCBI Taxonomy" id="1817893"/>
    <lineage>
        <taxon>Bacteria</taxon>
        <taxon>Candidatus Desantisiibacteriota</taxon>
    </lineage>
</organism>
<feature type="domain" description="UvrD-like helicase ATP-binding" evidence="11">
    <location>
        <begin position="1"/>
        <end position="254"/>
    </location>
</feature>
<keyword evidence="4 9" id="KW-0067">ATP-binding</keyword>
<feature type="non-terminal residue" evidence="13">
    <location>
        <position position="1"/>
    </location>
</feature>
<keyword evidence="5" id="KW-0413">Isomerase</keyword>
<evidence type="ECO:0000256" key="7">
    <source>
        <dbReference type="ARBA" id="ARBA00034808"/>
    </source>
</evidence>
<dbReference type="STRING" id="1817893.AUJ66_06560"/>
<comment type="caution">
    <text evidence="9">Lacks conserved residue(s) required for the propagation of feature annotation.</text>
</comment>
<evidence type="ECO:0000256" key="2">
    <source>
        <dbReference type="ARBA" id="ARBA00022801"/>
    </source>
</evidence>
<dbReference type="GO" id="GO:0000725">
    <property type="term" value="P:recombinational repair"/>
    <property type="evidence" value="ECO:0007669"/>
    <property type="project" value="TreeGrafter"/>
</dbReference>
<evidence type="ECO:0000256" key="4">
    <source>
        <dbReference type="ARBA" id="ARBA00022840"/>
    </source>
</evidence>
<dbReference type="Proteomes" id="UP000182278">
    <property type="component" value="Unassembled WGS sequence"/>
</dbReference>
<dbReference type="GO" id="GO:0005829">
    <property type="term" value="C:cytosol"/>
    <property type="evidence" value="ECO:0007669"/>
    <property type="project" value="TreeGrafter"/>
</dbReference>
<dbReference type="Pfam" id="PF13361">
    <property type="entry name" value="UvrD_C"/>
    <property type="match status" value="1"/>
</dbReference>
<dbReference type="GO" id="GO:0003677">
    <property type="term" value="F:DNA binding"/>
    <property type="evidence" value="ECO:0007669"/>
    <property type="project" value="InterPro"/>
</dbReference>
<gene>
    <name evidence="13" type="ORF">AUJ66_06560</name>
</gene>
<evidence type="ECO:0000256" key="9">
    <source>
        <dbReference type="PROSITE-ProRule" id="PRU00560"/>
    </source>
</evidence>
<dbReference type="InterPro" id="IPR014017">
    <property type="entry name" value="DNA_helicase_UvrD-like_C"/>
</dbReference>
<dbReference type="SUPFAM" id="SSF52540">
    <property type="entry name" value="P-loop containing nucleoside triphosphate hydrolases"/>
    <property type="match status" value="1"/>
</dbReference>
<evidence type="ECO:0000256" key="6">
    <source>
        <dbReference type="ARBA" id="ARBA00034617"/>
    </source>
</evidence>
<dbReference type="GO" id="GO:0016787">
    <property type="term" value="F:hydrolase activity"/>
    <property type="evidence" value="ECO:0007669"/>
    <property type="project" value="UniProtKB-UniRule"/>
</dbReference>
<dbReference type="PROSITE" id="PS51217">
    <property type="entry name" value="UVRD_HELICASE_CTER"/>
    <property type="match status" value="1"/>
</dbReference>
<evidence type="ECO:0000256" key="5">
    <source>
        <dbReference type="ARBA" id="ARBA00023235"/>
    </source>
</evidence>
<comment type="catalytic activity">
    <reaction evidence="6">
        <text>Couples ATP hydrolysis with the unwinding of duplex DNA by translocating in the 3'-5' direction.</text>
        <dbReference type="EC" id="5.6.2.4"/>
    </reaction>
</comment>
<feature type="coiled-coil region" evidence="10">
    <location>
        <begin position="302"/>
        <end position="329"/>
    </location>
</feature>
<comment type="caution">
    <text evidence="13">The sequence shown here is derived from an EMBL/GenBank/DDBJ whole genome shotgun (WGS) entry which is preliminary data.</text>
</comment>
<evidence type="ECO:0000256" key="8">
    <source>
        <dbReference type="ARBA" id="ARBA00048988"/>
    </source>
</evidence>